<evidence type="ECO:0000256" key="5">
    <source>
        <dbReference type="ARBA" id="ARBA00022989"/>
    </source>
</evidence>
<keyword evidence="6 8" id="KW-0472">Membrane</keyword>
<keyword evidence="8" id="KW-0520">NAD</keyword>
<evidence type="ECO:0000313" key="11">
    <source>
        <dbReference type="EMBL" id="AEK48349.1"/>
    </source>
</evidence>
<comment type="subcellular location">
    <subcellularLocation>
        <location evidence="1">Membrane</location>
        <topology evidence="1">Multi-pass membrane protein</topology>
    </subcellularLocation>
</comment>
<feature type="transmembrane region" description="Helical" evidence="8">
    <location>
        <begin position="86"/>
        <end position="105"/>
    </location>
</feature>
<dbReference type="GO" id="GO:0016020">
    <property type="term" value="C:membrane"/>
    <property type="evidence" value="ECO:0007669"/>
    <property type="project" value="UniProtKB-SubCell"/>
</dbReference>
<feature type="transmembrane region" description="Helical" evidence="8">
    <location>
        <begin position="241"/>
        <end position="262"/>
    </location>
</feature>
<feature type="transmembrane region" description="Helical" evidence="8">
    <location>
        <begin position="178"/>
        <end position="199"/>
    </location>
</feature>
<keyword evidence="4 8" id="KW-0812">Transmembrane</keyword>
<accession>I1T1W9</accession>
<comment type="similarity">
    <text evidence="8">Belongs to the complex I subunit 5 family.</text>
</comment>
<evidence type="ECO:0000256" key="8">
    <source>
        <dbReference type="RuleBase" id="RU003404"/>
    </source>
</evidence>
<dbReference type="GO" id="GO:0015990">
    <property type="term" value="P:electron transport coupled proton transport"/>
    <property type="evidence" value="ECO:0007669"/>
    <property type="project" value="TreeGrafter"/>
</dbReference>
<sequence>MMKKHSHRLTVLLFLSFSGYMSLYLGYTLPSMCSTLFSYDTMVVTTHLFSSSLLFDSTSVSFSAVVTFISANVFMFARYYMSGDIFYYRFVWLLFSFVISMNILILAGSLFVLLLGWDGLGVSSFALIMYYESKESLAASFLTLLINRLGDLIIMGSMVVFIFIGFSVLVSYPPVDLFLIFLLLSCAALTKSAQYPFCAWLPAAMAAPTPVSALVHSSTLVTAGVYIIIRASTSNPLPMEVGSMLLFFGSVTSFIGGLCAVYENDLKKLIALSTLSQLGVMMFSLGLGAYNLALLHLFTHAMFKALLFLVAGCILLLSYGVQDIRLLGALTKNSPLLLVFLNISGFCLMGLPFLSAFFSKHLILTAMWSYYVNIFSLLLMLFSTLLSSVYMIRLLKCLNWGPVATPLVAAPYYSPLFYTPMCFLFIGSCFLGWVLSAMDLHYSDSFFVPAWLDGVLYSVMLTGMGGGLLLSKLPARSLAVSMFYMAPVWCNINLLSYHLLAIVKALDYGWLEPMSYKAHLLNFLPSTIFNIVWPKTIMSFFPPIAFLGGVLVLCYYSLK</sequence>
<dbReference type="GO" id="GO:0042773">
    <property type="term" value="P:ATP synthesis coupled electron transport"/>
    <property type="evidence" value="ECO:0007669"/>
    <property type="project" value="InterPro"/>
</dbReference>
<dbReference type="AlphaFoldDB" id="I1T1W9"/>
<feature type="transmembrane region" description="Helical" evidence="8">
    <location>
        <begin position="370"/>
        <end position="395"/>
    </location>
</feature>
<gene>
    <name evidence="11" type="primary">ND5</name>
</gene>
<evidence type="ECO:0000256" key="3">
    <source>
        <dbReference type="ARBA" id="ARBA00021096"/>
    </source>
</evidence>
<evidence type="ECO:0000256" key="2">
    <source>
        <dbReference type="ARBA" id="ARBA00012944"/>
    </source>
</evidence>
<dbReference type="PANTHER" id="PTHR42829">
    <property type="entry name" value="NADH-UBIQUINONE OXIDOREDUCTASE CHAIN 5"/>
    <property type="match status" value="1"/>
</dbReference>
<name>I1T1W9_9EUPU</name>
<dbReference type="EC" id="7.1.1.2" evidence="2 8"/>
<keyword evidence="8" id="KW-0813">Transport</keyword>
<evidence type="ECO:0000256" key="1">
    <source>
        <dbReference type="ARBA" id="ARBA00004141"/>
    </source>
</evidence>
<dbReference type="GO" id="GO:0008137">
    <property type="term" value="F:NADH dehydrogenase (ubiquinone) activity"/>
    <property type="evidence" value="ECO:0007669"/>
    <property type="project" value="UniProtKB-EC"/>
</dbReference>
<reference evidence="11" key="2">
    <citation type="journal article" date="2012" name="BMC Genomics">
        <title>The complete mitogenome of Cylindrus obtusus (Helicidae, Ariantinae) using Illumina Next Generation Sequencing.</title>
        <authorList>
            <person name="Groenenberg D.S."/>
            <person name="Pirovano W."/>
            <person name="Gittenberger E."/>
            <person name="Schilthuizen M."/>
        </authorList>
    </citation>
    <scope>NUCLEOTIDE SEQUENCE</scope>
</reference>
<evidence type="ECO:0000259" key="9">
    <source>
        <dbReference type="Pfam" id="PF00361"/>
    </source>
</evidence>
<dbReference type="EMBL" id="JN107636">
    <property type="protein sequence ID" value="AEK48349.1"/>
    <property type="molecule type" value="Genomic_DNA"/>
</dbReference>
<dbReference type="Pfam" id="PF00662">
    <property type="entry name" value="Proton_antipo_N"/>
    <property type="match status" value="1"/>
</dbReference>
<organism evidence="11">
    <name type="scientific">Cylindrus obtusus</name>
    <dbReference type="NCBI Taxonomy" id="649475"/>
    <lineage>
        <taxon>Eukaryota</taxon>
        <taxon>Metazoa</taxon>
        <taxon>Spiralia</taxon>
        <taxon>Lophotrochozoa</taxon>
        <taxon>Mollusca</taxon>
        <taxon>Gastropoda</taxon>
        <taxon>Heterobranchia</taxon>
        <taxon>Euthyneura</taxon>
        <taxon>Panpulmonata</taxon>
        <taxon>Eupulmonata</taxon>
        <taxon>Stylommatophora</taxon>
        <taxon>Helicina</taxon>
        <taxon>Helicoidea</taxon>
        <taxon>Helicidae</taxon>
        <taxon>Cylindrus</taxon>
    </lineage>
</organism>
<feature type="domain" description="NADH:quinone oxidoreductase/Mrp antiporter transmembrane" evidence="9">
    <location>
        <begin position="107"/>
        <end position="386"/>
    </location>
</feature>
<dbReference type="Pfam" id="PF00361">
    <property type="entry name" value="Proton_antipo_M"/>
    <property type="match status" value="1"/>
</dbReference>
<protein>
    <recommendedName>
        <fullName evidence="3 8">NADH-ubiquinone oxidoreductase chain 5</fullName>
        <ecNumber evidence="2 8">7.1.1.2</ecNumber>
    </recommendedName>
</protein>
<comment type="function">
    <text evidence="8">Core subunit of the mitochondrial membrane respiratory chain NADH dehydrogenase (Complex I) which catalyzes electron transfer from NADH through the respiratory chain, using ubiquinone as an electron acceptor. Essential for the catalytic activity and assembly of complex I.</text>
</comment>
<dbReference type="GeneID" id="12798782"/>
<dbReference type="PANTHER" id="PTHR42829:SF2">
    <property type="entry name" value="NADH-UBIQUINONE OXIDOREDUCTASE CHAIN 5"/>
    <property type="match status" value="1"/>
</dbReference>
<feature type="domain" description="NADH-Ubiquinone oxidoreductase (complex I) chain 5 N-terminal" evidence="10">
    <location>
        <begin position="49"/>
        <end position="90"/>
    </location>
</feature>
<feature type="transmembrane region" description="Helical" evidence="8">
    <location>
        <begin position="59"/>
        <end position="79"/>
    </location>
</feature>
<dbReference type="InterPro" id="IPR001750">
    <property type="entry name" value="ND/Mrp_TM"/>
</dbReference>
<dbReference type="RefSeq" id="YP_006303186.1">
    <property type="nucleotide sequence ID" value="NC_017872.1"/>
</dbReference>
<keyword evidence="8" id="KW-0830">Ubiquinone</keyword>
<feature type="transmembrane region" description="Helical" evidence="8">
    <location>
        <begin position="211"/>
        <end position="229"/>
    </location>
</feature>
<keyword evidence="8 11" id="KW-0496">Mitochondrion</keyword>
<feature type="transmembrane region" description="Helical" evidence="8">
    <location>
        <begin position="416"/>
        <end position="438"/>
    </location>
</feature>
<reference evidence="11" key="1">
    <citation type="submission" date="2011-06" db="EMBL/GenBank/DDBJ databases">
        <authorList>
            <person name="Groenenberg D.S.J."/>
            <person name="Pirovano W."/>
            <person name="Gittenberger E."/>
            <person name="Schilthuizen M."/>
        </authorList>
    </citation>
    <scope>NUCLEOTIDE SEQUENCE</scope>
</reference>
<dbReference type="GO" id="GO:0003954">
    <property type="term" value="F:NADH dehydrogenase activity"/>
    <property type="evidence" value="ECO:0007669"/>
    <property type="project" value="TreeGrafter"/>
</dbReference>
<dbReference type="CTD" id="4540"/>
<evidence type="ECO:0000256" key="4">
    <source>
        <dbReference type="ARBA" id="ARBA00022692"/>
    </source>
</evidence>
<feature type="transmembrane region" description="Helical" evidence="8">
    <location>
        <begin position="152"/>
        <end position="172"/>
    </location>
</feature>
<evidence type="ECO:0000256" key="7">
    <source>
        <dbReference type="ARBA" id="ARBA00049551"/>
    </source>
</evidence>
<feature type="transmembrane region" description="Helical" evidence="8">
    <location>
        <begin position="336"/>
        <end position="358"/>
    </location>
</feature>
<evidence type="ECO:0000259" key="10">
    <source>
        <dbReference type="Pfam" id="PF00662"/>
    </source>
</evidence>
<comment type="catalytic activity">
    <reaction evidence="7 8">
        <text>a ubiquinone + NADH + 5 H(+)(in) = a ubiquinol + NAD(+) + 4 H(+)(out)</text>
        <dbReference type="Rhea" id="RHEA:29091"/>
        <dbReference type="Rhea" id="RHEA-COMP:9565"/>
        <dbReference type="Rhea" id="RHEA-COMP:9566"/>
        <dbReference type="ChEBI" id="CHEBI:15378"/>
        <dbReference type="ChEBI" id="CHEBI:16389"/>
        <dbReference type="ChEBI" id="CHEBI:17976"/>
        <dbReference type="ChEBI" id="CHEBI:57540"/>
        <dbReference type="ChEBI" id="CHEBI:57945"/>
        <dbReference type="EC" id="7.1.1.2"/>
    </reaction>
</comment>
<feature type="transmembrane region" description="Helical" evidence="8">
    <location>
        <begin position="450"/>
        <end position="470"/>
    </location>
</feature>
<dbReference type="PRINTS" id="PR01434">
    <property type="entry name" value="NADHDHGNASE5"/>
</dbReference>
<proteinExistence type="inferred from homology"/>
<keyword evidence="5 8" id="KW-1133">Transmembrane helix</keyword>
<feature type="transmembrane region" description="Helical" evidence="8">
    <location>
        <begin position="305"/>
        <end position="324"/>
    </location>
</feature>
<dbReference type="InterPro" id="IPR001516">
    <property type="entry name" value="Proton_antipo_N"/>
</dbReference>
<geneLocation type="mitochondrion" evidence="11"/>
<dbReference type="InterPro" id="IPR003945">
    <property type="entry name" value="NU5C-like"/>
</dbReference>
<feature type="transmembrane region" description="Helical" evidence="8">
    <location>
        <begin position="540"/>
        <end position="558"/>
    </location>
</feature>
<feature type="transmembrane region" description="Helical" evidence="8">
    <location>
        <begin position="269"/>
        <end position="293"/>
    </location>
</feature>
<evidence type="ECO:0000256" key="6">
    <source>
        <dbReference type="ARBA" id="ARBA00023136"/>
    </source>
</evidence>